<dbReference type="InterPro" id="IPR005218">
    <property type="entry name" value="Diacylglycerol/lipid_kinase"/>
</dbReference>
<evidence type="ECO:0000256" key="7">
    <source>
        <dbReference type="ARBA" id="ARBA00022777"/>
    </source>
</evidence>
<dbReference type="EC" id="2.7.1.-" evidence="14"/>
<keyword evidence="9" id="KW-0460">Magnesium</keyword>
<accession>A0ABW5Y271</accession>
<keyword evidence="12" id="KW-1208">Phospholipid metabolism</keyword>
<keyword evidence="3" id="KW-0444">Lipid biosynthesis</keyword>
<evidence type="ECO:0000256" key="8">
    <source>
        <dbReference type="ARBA" id="ARBA00022840"/>
    </source>
</evidence>
<evidence type="ECO:0000256" key="2">
    <source>
        <dbReference type="ARBA" id="ARBA00005983"/>
    </source>
</evidence>
<dbReference type="Gene3D" id="2.60.200.40">
    <property type="match status" value="1"/>
</dbReference>
<protein>
    <submittedName>
        <fullName evidence="14">Diacylglycerol/lipid kinase family protein</fullName>
        <ecNumber evidence="14">2.7.1.-</ecNumber>
    </submittedName>
</protein>
<proteinExistence type="inferred from homology"/>
<keyword evidence="4 14" id="KW-0808">Transferase</keyword>
<evidence type="ECO:0000256" key="9">
    <source>
        <dbReference type="ARBA" id="ARBA00022842"/>
    </source>
</evidence>
<dbReference type="InterPro" id="IPR050187">
    <property type="entry name" value="Lipid_Phosphate_FormReg"/>
</dbReference>
<dbReference type="Proteomes" id="UP001597568">
    <property type="component" value="Unassembled WGS sequence"/>
</dbReference>
<dbReference type="Pfam" id="PF00781">
    <property type="entry name" value="DAGK_cat"/>
    <property type="match status" value="1"/>
</dbReference>
<comment type="cofactor">
    <cofactor evidence="1">
        <name>Mg(2+)</name>
        <dbReference type="ChEBI" id="CHEBI:18420"/>
    </cofactor>
</comment>
<dbReference type="InterPro" id="IPR017438">
    <property type="entry name" value="ATP-NAD_kinase_N"/>
</dbReference>
<keyword evidence="11" id="KW-0594">Phospholipid biosynthesis</keyword>
<keyword evidence="15" id="KW-1185">Reference proteome</keyword>
<keyword evidence="5" id="KW-0479">Metal-binding</keyword>
<evidence type="ECO:0000256" key="12">
    <source>
        <dbReference type="ARBA" id="ARBA00023264"/>
    </source>
</evidence>
<feature type="domain" description="DAGKc" evidence="13">
    <location>
        <begin position="1"/>
        <end position="128"/>
    </location>
</feature>
<keyword evidence="8" id="KW-0067">ATP-binding</keyword>
<keyword evidence="7 14" id="KW-0418">Kinase</keyword>
<dbReference type="NCBIfam" id="TIGR00147">
    <property type="entry name" value="YegS/Rv2252/BmrU family lipid kinase"/>
    <property type="match status" value="1"/>
</dbReference>
<reference evidence="15" key="1">
    <citation type="journal article" date="2019" name="Int. J. Syst. Evol. Microbiol.">
        <title>The Global Catalogue of Microorganisms (GCM) 10K type strain sequencing project: providing services to taxonomists for standard genome sequencing and annotation.</title>
        <authorList>
            <consortium name="The Broad Institute Genomics Platform"/>
            <consortium name="The Broad Institute Genome Sequencing Center for Infectious Disease"/>
            <person name="Wu L."/>
            <person name="Ma J."/>
        </authorList>
    </citation>
    <scope>NUCLEOTIDE SEQUENCE [LARGE SCALE GENOMIC DNA]</scope>
    <source>
        <strain evidence="15">KCTC 33522</strain>
    </source>
</reference>
<evidence type="ECO:0000259" key="13">
    <source>
        <dbReference type="PROSITE" id="PS50146"/>
    </source>
</evidence>
<sequence length="291" mass="31085">MEKAMIIINPTSGKEQGTSCIEQLKKQLAHYEVTVCETQKEGDATDFAKEACKQQLDLVVLVGGDGTVHEGINGLAEQTYRPKVGVVPLGTVNDFARALSIPLDVEGAIACIGGPSVEVDIGKLNGRYFTNVVAIGSLPDSVGNVSSEQKSMLGSLAYAWEGTKAAFQHETYSFDIDADGQQFSEESLLVLVALTNSVGGMSTIADQAAVDDGYLHGFVVRSGSVLTIAKLMTKIAAGTFRDDKDVHAFRAHQMTINGPSGIQLNVDGDMMEHLPAHFSILPKHITVYGKR</sequence>
<organism evidence="14 15">
    <name type="scientific">Kurthia populi</name>
    <dbReference type="NCBI Taxonomy" id="1562132"/>
    <lineage>
        <taxon>Bacteria</taxon>
        <taxon>Bacillati</taxon>
        <taxon>Bacillota</taxon>
        <taxon>Bacilli</taxon>
        <taxon>Bacillales</taxon>
        <taxon>Caryophanaceae</taxon>
        <taxon>Kurthia</taxon>
    </lineage>
</organism>
<dbReference type="PANTHER" id="PTHR12358:SF106">
    <property type="entry name" value="LIPID KINASE YEGS"/>
    <property type="match status" value="1"/>
</dbReference>
<dbReference type="InterPro" id="IPR016064">
    <property type="entry name" value="NAD/diacylglycerol_kinase_sf"/>
</dbReference>
<evidence type="ECO:0000256" key="4">
    <source>
        <dbReference type="ARBA" id="ARBA00022679"/>
    </source>
</evidence>
<evidence type="ECO:0000313" key="15">
    <source>
        <dbReference type="Proteomes" id="UP001597568"/>
    </source>
</evidence>
<gene>
    <name evidence="14" type="ORF">ACFSY7_13045</name>
</gene>
<dbReference type="SUPFAM" id="SSF111331">
    <property type="entry name" value="NAD kinase/diacylglycerol kinase-like"/>
    <property type="match status" value="1"/>
</dbReference>
<dbReference type="PANTHER" id="PTHR12358">
    <property type="entry name" value="SPHINGOSINE KINASE"/>
    <property type="match status" value="1"/>
</dbReference>
<dbReference type="InterPro" id="IPR045540">
    <property type="entry name" value="YegS/DAGK_C"/>
</dbReference>
<keyword evidence="6" id="KW-0547">Nucleotide-binding</keyword>
<dbReference type="SMART" id="SM00046">
    <property type="entry name" value="DAGKc"/>
    <property type="match status" value="1"/>
</dbReference>
<evidence type="ECO:0000256" key="11">
    <source>
        <dbReference type="ARBA" id="ARBA00023209"/>
    </source>
</evidence>
<dbReference type="InterPro" id="IPR001206">
    <property type="entry name" value="Diacylglycerol_kinase_cat_dom"/>
</dbReference>
<dbReference type="RefSeq" id="WP_380148158.1">
    <property type="nucleotide sequence ID" value="NZ_JBHUOR010000116.1"/>
</dbReference>
<comment type="caution">
    <text evidence="14">The sequence shown here is derived from an EMBL/GenBank/DDBJ whole genome shotgun (WGS) entry which is preliminary data.</text>
</comment>
<dbReference type="GO" id="GO:0016301">
    <property type="term" value="F:kinase activity"/>
    <property type="evidence" value="ECO:0007669"/>
    <property type="project" value="UniProtKB-KW"/>
</dbReference>
<evidence type="ECO:0000256" key="10">
    <source>
        <dbReference type="ARBA" id="ARBA00023098"/>
    </source>
</evidence>
<evidence type="ECO:0000313" key="14">
    <source>
        <dbReference type="EMBL" id="MFD2869414.1"/>
    </source>
</evidence>
<evidence type="ECO:0000256" key="3">
    <source>
        <dbReference type="ARBA" id="ARBA00022516"/>
    </source>
</evidence>
<dbReference type="PROSITE" id="PS50146">
    <property type="entry name" value="DAGK"/>
    <property type="match status" value="1"/>
</dbReference>
<name>A0ABW5Y271_9BACL</name>
<comment type="similarity">
    <text evidence="2">Belongs to the diacylglycerol/lipid kinase family.</text>
</comment>
<evidence type="ECO:0000256" key="6">
    <source>
        <dbReference type="ARBA" id="ARBA00022741"/>
    </source>
</evidence>
<dbReference type="EMBL" id="JBHUOR010000116">
    <property type="protein sequence ID" value="MFD2869414.1"/>
    <property type="molecule type" value="Genomic_DNA"/>
</dbReference>
<keyword evidence="10" id="KW-0443">Lipid metabolism</keyword>
<evidence type="ECO:0000256" key="5">
    <source>
        <dbReference type="ARBA" id="ARBA00022723"/>
    </source>
</evidence>
<evidence type="ECO:0000256" key="1">
    <source>
        <dbReference type="ARBA" id="ARBA00001946"/>
    </source>
</evidence>
<dbReference type="Gene3D" id="3.40.50.10330">
    <property type="entry name" value="Probable inorganic polyphosphate/atp-NAD kinase, domain 1"/>
    <property type="match status" value="1"/>
</dbReference>
<dbReference type="Pfam" id="PF19279">
    <property type="entry name" value="YegS_C"/>
    <property type="match status" value="1"/>
</dbReference>